<gene>
    <name evidence="8" type="ORF">PGT21_018872</name>
    <name evidence="9" type="ORF">PGTUg99_017209</name>
</gene>
<evidence type="ECO:0000259" key="7">
    <source>
        <dbReference type="PROSITE" id="PS50064"/>
    </source>
</evidence>
<name>A0A5B0RY26_PUCGR</name>
<dbReference type="EMBL" id="VDEP01000110">
    <property type="protein sequence ID" value="KAA1130332.1"/>
    <property type="molecule type" value="Genomic_DNA"/>
</dbReference>
<keyword evidence="10" id="KW-1185">Reference proteome</keyword>
<evidence type="ECO:0000313" key="8">
    <source>
        <dbReference type="EMBL" id="KAA1066030.1"/>
    </source>
</evidence>
<dbReference type="Pfam" id="PF00645">
    <property type="entry name" value="zf-PARP"/>
    <property type="match status" value="1"/>
</dbReference>
<accession>A0A5B0RY26</accession>
<evidence type="ECO:0000256" key="4">
    <source>
        <dbReference type="ARBA" id="ARBA00022833"/>
    </source>
</evidence>
<comment type="caution">
    <text evidence="9">The sequence shown here is derived from an EMBL/GenBank/DDBJ whole genome shotgun (WGS) entry which is preliminary data.</text>
</comment>
<dbReference type="Proteomes" id="UP000324748">
    <property type="component" value="Unassembled WGS sequence"/>
</dbReference>
<feature type="region of interest" description="Disordered" evidence="6">
    <location>
        <begin position="202"/>
        <end position="258"/>
    </location>
</feature>
<proteinExistence type="predicted"/>
<evidence type="ECO:0000313" key="10">
    <source>
        <dbReference type="Proteomes" id="UP000324748"/>
    </source>
</evidence>
<feature type="domain" description="PARP-type" evidence="7">
    <location>
        <begin position="4"/>
        <end position="94"/>
    </location>
</feature>
<keyword evidence="2" id="KW-0479">Metal-binding</keyword>
<dbReference type="InterPro" id="IPR001510">
    <property type="entry name" value="Znf_PARP"/>
</dbReference>
<evidence type="ECO:0000256" key="6">
    <source>
        <dbReference type="SAM" id="MobiDB-lite"/>
    </source>
</evidence>
<dbReference type="Proteomes" id="UP000325313">
    <property type="component" value="Unassembled WGS sequence"/>
</dbReference>
<evidence type="ECO:0000256" key="5">
    <source>
        <dbReference type="ARBA" id="ARBA00023242"/>
    </source>
</evidence>
<evidence type="ECO:0000256" key="3">
    <source>
        <dbReference type="ARBA" id="ARBA00022771"/>
    </source>
</evidence>
<evidence type="ECO:0000313" key="9">
    <source>
        <dbReference type="EMBL" id="KAA1130332.1"/>
    </source>
</evidence>
<dbReference type="GO" id="GO:0005634">
    <property type="term" value="C:nucleus"/>
    <property type="evidence" value="ECO:0007669"/>
    <property type="project" value="UniProtKB-SubCell"/>
</dbReference>
<keyword evidence="4" id="KW-0862">Zinc</keyword>
<feature type="compositionally biased region" description="Basic and acidic residues" evidence="6">
    <location>
        <begin position="173"/>
        <end position="190"/>
    </location>
</feature>
<keyword evidence="5" id="KW-0539">Nucleus</keyword>
<evidence type="ECO:0000256" key="1">
    <source>
        <dbReference type="ARBA" id="ARBA00004123"/>
    </source>
</evidence>
<evidence type="ECO:0000256" key="2">
    <source>
        <dbReference type="ARBA" id="ARBA00022723"/>
    </source>
</evidence>
<organism evidence="9 11">
    <name type="scientific">Puccinia graminis f. sp. tritici</name>
    <dbReference type="NCBI Taxonomy" id="56615"/>
    <lineage>
        <taxon>Eukaryota</taxon>
        <taxon>Fungi</taxon>
        <taxon>Dikarya</taxon>
        <taxon>Basidiomycota</taxon>
        <taxon>Pucciniomycotina</taxon>
        <taxon>Pucciniomycetes</taxon>
        <taxon>Pucciniales</taxon>
        <taxon>Pucciniaceae</taxon>
        <taxon>Puccinia</taxon>
    </lineage>
</organism>
<dbReference type="GO" id="GO:0003677">
    <property type="term" value="F:DNA binding"/>
    <property type="evidence" value="ECO:0007669"/>
    <property type="project" value="InterPro"/>
</dbReference>
<dbReference type="SUPFAM" id="SSF57716">
    <property type="entry name" value="Glucocorticoid receptor-like (DNA-binding domain)"/>
    <property type="match status" value="1"/>
</dbReference>
<dbReference type="EMBL" id="VSWC01000196">
    <property type="protein sequence ID" value="KAA1066030.1"/>
    <property type="molecule type" value="Genomic_DNA"/>
</dbReference>
<dbReference type="AlphaFoldDB" id="A0A5B0RY26"/>
<dbReference type="Gene3D" id="3.30.1740.10">
    <property type="entry name" value="Zinc finger, PARP-type"/>
    <property type="match status" value="1"/>
</dbReference>
<dbReference type="PROSITE" id="PS50064">
    <property type="entry name" value="ZF_PARP_2"/>
    <property type="match status" value="1"/>
</dbReference>
<dbReference type="OrthoDB" id="429950at2759"/>
<keyword evidence="3" id="KW-0863">Zinc-finger</keyword>
<comment type="subcellular location">
    <subcellularLocation>
        <location evidence="1">Nucleus</location>
    </subcellularLocation>
</comment>
<feature type="region of interest" description="Disordered" evidence="6">
    <location>
        <begin position="118"/>
        <end position="190"/>
    </location>
</feature>
<reference evidence="10 11" key="1">
    <citation type="submission" date="2019-05" db="EMBL/GenBank/DDBJ databases">
        <title>Emergence of the Ug99 lineage of the wheat stem rust pathogen through somatic hybridization.</title>
        <authorList>
            <person name="Li F."/>
            <person name="Upadhyaya N.M."/>
            <person name="Sperschneider J."/>
            <person name="Matny O."/>
            <person name="Nguyen-Phuc H."/>
            <person name="Mago R."/>
            <person name="Raley C."/>
            <person name="Miller M.E."/>
            <person name="Silverstein K.A.T."/>
            <person name="Henningsen E."/>
            <person name="Hirsch C.D."/>
            <person name="Visser B."/>
            <person name="Pretorius Z.A."/>
            <person name="Steffenson B.J."/>
            <person name="Schwessinger B."/>
            <person name="Dodds P.N."/>
            <person name="Figueroa M."/>
        </authorList>
    </citation>
    <scope>NUCLEOTIDE SEQUENCE [LARGE SCALE GENOMIC DNA]</scope>
    <source>
        <strain evidence="8">21-0</strain>
        <strain evidence="9 11">Ug99</strain>
    </source>
</reference>
<evidence type="ECO:0000313" key="11">
    <source>
        <dbReference type="Proteomes" id="UP000325313"/>
    </source>
</evidence>
<dbReference type="GO" id="GO:0008270">
    <property type="term" value="F:zinc ion binding"/>
    <property type="evidence" value="ECO:0007669"/>
    <property type="project" value="UniProtKB-KW"/>
</dbReference>
<feature type="compositionally biased region" description="Basic residues" evidence="6">
    <location>
        <begin position="131"/>
        <end position="142"/>
    </location>
</feature>
<sequence length="349" mass="39236">MYQYRVEYSSRKVACTGCKLGPGQSISTGQIRFGRKEIQGSYHHSNWSHWGCLSPQMLSNAMKKLEGKIEGLHGLADLKEDDQMKVKNALKYGHIDPSDVTPKAVQKNKTANADVSGAIATVQEDDQNKITTHRRVLPRRVKPAMGGKEKDDRHKSKRQKRALTTDSNDESANENRHRSEASPSSLEREIRSDAVDELDELAGAKQEKSKKSSQQGEKTGDKHKTKRKEAVISIDSDDESADGEPKSTSNTKSNNDKWKIVLSPLPEIKNWRNERQRRAEKTINSVTDILKTLENSTATTMQSTSSCISPFKEAQSLFHENREKVRIAHKVAQSEIKELLKNSVQDLMD</sequence>
<dbReference type="InterPro" id="IPR036957">
    <property type="entry name" value="Znf_PARP_sf"/>
</dbReference>
<protein>
    <recommendedName>
        <fullName evidence="7">PARP-type domain-containing protein</fullName>
    </recommendedName>
</protein>
<dbReference type="SMART" id="SM01336">
    <property type="entry name" value="zf-PARP"/>
    <property type="match status" value="1"/>
</dbReference>